<keyword evidence="2" id="KW-0378">Hydrolase</keyword>
<evidence type="ECO:0000313" key="3">
    <source>
        <dbReference type="Proteomes" id="UP000830835"/>
    </source>
</evidence>
<dbReference type="GO" id="GO:0004519">
    <property type="term" value="F:endonuclease activity"/>
    <property type="evidence" value="ECO:0007669"/>
    <property type="project" value="UniProtKB-KW"/>
</dbReference>
<sequence>MVSLSTKPLTLEEFLQQPETQPASEFIEGEIIQKPMPQGKHSRIQLKLGSFINEALEPPRVAMALPELCCTFAGRAIVPDISVITWDRIPVDEDGTIQNLIPFCPDWVIEVLSPDQNQTKLIKKVLSCLAHGCQMGWIVDPEEKMVLTYPAQQQPTLHEDPQDMIQTPAFAQGIQLTVETLFGWMQVNQ</sequence>
<dbReference type="Pfam" id="PF05685">
    <property type="entry name" value="Uma2"/>
    <property type="match status" value="1"/>
</dbReference>
<evidence type="ECO:0000313" key="2">
    <source>
        <dbReference type="EMBL" id="MCJ2541629.1"/>
    </source>
</evidence>
<dbReference type="PANTHER" id="PTHR34107:SF8">
    <property type="entry name" value="UNIDENTIFIED OPEN READING FRAME"/>
    <property type="match status" value="1"/>
</dbReference>
<gene>
    <name evidence="2" type="ORF">JX360_01705</name>
</gene>
<keyword evidence="2" id="KW-0255">Endonuclease</keyword>
<dbReference type="PANTHER" id="PTHR34107">
    <property type="entry name" value="SLL0198 PROTEIN-RELATED"/>
    <property type="match status" value="1"/>
</dbReference>
<reference evidence="2" key="1">
    <citation type="submission" date="2021-02" db="EMBL/GenBank/DDBJ databases">
        <title>The CRISPR/cas machinery reduction and long-range gene transfer in the hot spring cyanobacterium Synechococcus.</title>
        <authorList>
            <person name="Dvorak P."/>
            <person name="Jahodarova E."/>
            <person name="Hasler P."/>
            <person name="Poulickova A."/>
        </authorList>
    </citation>
    <scope>NUCLEOTIDE SEQUENCE</scope>
    <source>
        <strain evidence="2">Rupite</strain>
    </source>
</reference>
<evidence type="ECO:0000259" key="1">
    <source>
        <dbReference type="Pfam" id="PF05685"/>
    </source>
</evidence>
<dbReference type="InterPro" id="IPR012296">
    <property type="entry name" value="Nuclease_put_TT1808"/>
</dbReference>
<organism evidence="2 3">
    <name type="scientific">Thermostichus vulcanus str. 'Rupite'</name>
    <dbReference type="NCBI Taxonomy" id="2813851"/>
    <lineage>
        <taxon>Bacteria</taxon>
        <taxon>Bacillati</taxon>
        <taxon>Cyanobacteriota</taxon>
        <taxon>Cyanophyceae</taxon>
        <taxon>Thermostichales</taxon>
        <taxon>Thermostichaceae</taxon>
        <taxon>Thermostichus</taxon>
    </lineage>
</organism>
<protein>
    <submittedName>
        <fullName evidence="2">Uma2 family endonuclease</fullName>
    </submittedName>
</protein>
<proteinExistence type="predicted"/>
<dbReference type="InterPro" id="IPR008538">
    <property type="entry name" value="Uma2"/>
</dbReference>
<dbReference type="InterPro" id="IPR011335">
    <property type="entry name" value="Restrct_endonuc-II-like"/>
</dbReference>
<dbReference type="RefSeq" id="WP_244348750.1">
    <property type="nucleotide sequence ID" value="NZ_JAFIRA010000002.1"/>
</dbReference>
<name>A0ABT0C751_THEVL</name>
<keyword evidence="2" id="KW-0540">Nuclease</keyword>
<comment type="caution">
    <text evidence="2">The sequence shown here is derived from an EMBL/GenBank/DDBJ whole genome shotgun (WGS) entry which is preliminary data.</text>
</comment>
<dbReference type="EMBL" id="JAFIRA010000002">
    <property type="protein sequence ID" value="MCJ2541629.1"/>
    <property type="molecule type" value="Genomic_DNA"/>
</dbReference>
<dbReference type="Proteomes" id="UP000830835">
    <property type="component" value="Unassembled WGS sequence"/>
</dbReference>
<dbReference type="CDD" id="cd06260">
    <property type="entry name" value="DUF820-like"/>
    <property type="match status" value="1"/>
</dbReference>
<dbReference type="SUPFAM" id="SSF52980">
    <property type="entry name" value="Restriction endonuclease-like"/>
    <property type="match status" value="1"/>
</dbReference>
<accession>A0ABT0C751</accession>
<dbReference type="Gene3D" id="3.90.1570.10">
    <property type="entry name" value="tt1808, chain A"/>
    <property type="match status" value="1"/>
</dbReference>
<keyword evidence="3" id="KW-1185">Reference proteome</keyword>
<feature type="domain" description="Putative restriction endonuclease" evidence="1">
    <location>
        <begin position="11"/>
        <end position="179"/>
    </location>
</feature>